<dbReference type="AlphaFoldDB" id="A0A8R7QVV5"/>
<organism evidence="2 3">
    <name type="scientific">Triticum urartu</name>
    <name type="common">Red wild einkorn</name>
    <name type="synonym">Crithodium urartu</name>
    <dbReference type="NCBI Taxonomy" id="4572"/>
    <lineage>
        <taxon>Eukaryota</taxon>
        <taxon>Viridiplantae</taxon>
        <taxon>Streptophyta</taxon>
        <taxon>Embryophyta</taxon>
        <taxon>Tracheophyta</taxon>
        <taxon>Spermatophyta</taxon>
        <taxon>Magnoliopsida</taxon>
        <taxon>Liliopsida</taxon>
        <taxon>Poales</taxon>
        <taxon>Poaceae</taxon>
        <taxon>BOP clade</taxon>
        <taxon>Pooideae</taxon>
        <taxon>Triticodae</taxon>
        <taxon>Triticeae</taxon>
        <taxon>Triticinae</taxon>
        <taxon>Triticum</taxon>
    </lineage>
</organism>
<evidence type="ECO:0000313" key="3">
    <source>
        <dbReference type="Proteomes" id="UP000015106"/>
    </source>
</evidence>
<dbReference type="Proteomes" id="UP000015106">
    <property type="component" value="Chromosome 6"/>
</dbReference>
<dbReference type="EnsemblPlants" id="TuG1812G0600003211.01.T01">
    <property type="protein sequence ID" value="TuG1812G0600003211.01.T01.cds464751"/>
    <property type="gene ID" value="TuG1812G0600003211.01"/>
</dbReference>
<evidence type="ECO:0000256" key="1">
    <source>
        <dbReference type="SAM" id="MobiDB-lite"/>
    </source>
</evidence>
<accession>A0A8R7QVV5</accession>
<feature type="compositionally biased region" description="Basic residues" evidence="1">
    <location>
        <begin position="46"/>
        <end position="56"/>
    </location>
</feature>
<sequence length="152" mass="16142">MTNETSHNSIPRRHIPLRHFRKHLAGGIQIAGSDKAVKKHVPRNQRPLRHSIKHLPRVTQAAEPRVDTGEGGGGVDAGDGTREAGLEEEGVNLLGFGRRRQQPRAGREGGQQGGVGAEGVPSDVVHAEGAESGVSRGRRGAASDGCSAFERR</sequence>
<dbReference type="Gramene" id="TuG1812G0600003211.01.T01">
    <property type="protein sequence ID" value="TuG1812G0600003211.01.T01.cds464751"/>
    <property type="gene ID" value="TuG1812G0600003211.01"/>
</dbReference>
<name>A0A8R7QVV5_TRIUA</name>
<reference evidence="3" key="1">
    <citation type="journal article" date="2013" name="Nature">
        <title>Draft genome of the wheat A-genome progenitor Triticum urartu.</title>
        <authorList>
            <person name="Ling H.Q."/>
            <person name="Zhao S."/>
            <person name="Liu D."/>
            <person name="Wang J."/>
            <person name="Sun H."/>
            <person name="Zhang C."/>
            <person name="Fan H."/>
            <person name="Li D."/>
            <person name="Dong L."/>
            <person name="Tao Y."/>
            <person name="Gao C."/>
            <person name="Wu H."/>
            <person name="Li Y."/>
            <person name="Cui Y."/>
            <person name="Guo X."/>
            <person name="Zheng S."/>
            <person name="Wang B."/>
            <person name="Yu K."/>
            <person name="Liang Q."/>
            <person name="Yang W."/>
            <person name="Lou X."/>
            <person name="Chen J."/>
            <person name="Feng M."/>
            <person name="Jian J."/>
            <person name="Zhang X."/>
            <person name="Luo G."/>
            <person name="Jiang Y."/>
            <person name="Liu J."/>
            <person name="Wang Z."/>
            <person name="Sha Y."/>
            <person name="Zhang B."/>
            <person name="Wu H."/>
            <person name="Tang D."/>
            <person name="Shen Q."/>
            <person name="Xue P."/>
            <person name="Zou S."/>
            <person name="Wang X."/>
            <person name="Liu X."/>
            <person name="Wang F."/>
            <person name="Yang Y."/>
            <person name="An X."/>
            <person name="Dong Z."/>
            <person name="Zhang K."/>
            <person name="Zhang X."/>
            <person name="Luo M.C."/>
            <person name="Dvorak J."/>
            <person name="Tong Y."/>
            <person name="Wang J."/>
            <person name="Yang H."/>
            <person name="Li Z."/>
            <person name="Wang D."/>
            <person name="Zhang A."/>
            <person name="Wang J."/>
        </authorList>
    </citation>
    <scope>NUCLEOTIDE SEQUENCE</scope>
    <source>
        <strain evidence="3">cv. G1812</strain>
    </source>
</reference>
<proteinExistence type="predicted"/>
<feature type="compositionally biased region" description="Gly residues" evidence="1">
    <location>
        <begin position="108"/>
        <end position="117"/>
    </location>
</feature>
<protein>
    <submittedName>
        <fullName evidence="2">Uncharacterized protein</fullName>
    </submittedName>
</protein>
<keyword evidence="3" id="KW-1185">Reference proteome</keyword>
<evidence type="ECO:0000313" key="2">
    <source>
        <dbReference type="EnsemblPlants" id="TuG1812G0600003211.01.T01.cds464751"/>
    </source>
</evidence>
<feature type="region of interest" description="Disordered" evidence="1">
    <location>
        <begin position="46"/>
        <end position="152"/>
    </location>
</feature>
<reference evidence="2" key="3">
    <citation type="submission" date="2022-06" db="UniProtKB">
        <authorList>
            <consortium name="EnsemblPlants"/>
        </authorList>
    </citation>
    <scope>IDENTIFICATION</scope>
</reference>
<reference evidence="2" key="2">
    <citation type="submission" date="2018-03" db="EMBL/GenBank/DDBJ databases">
        <title>The Triticum urartu genome reveals the dynamic nature of wheat genome evolution.</title>
        <authorList>
            <person name="Ling H."/>
            <person name="Ma B."/>
            <person name="Shi X."/>
            <person name="Liu H."/>
            <person name="Dong L."/>
            <person name="Sun H."/>
            <person name="Cao Y."/>
            <person name="Gao Q."/>
            <person name="Zheng S."/>
            <person name="Li Y."/>
            <person name="Yu Y."/>
            <person name="Du H."/>
            <person name="Qi M."/>
            <person name="Li Y."/>
            <person name="Yu H."/>
            <person name="Cui Y."/>
            <person name="Wang N."/>
            <person name="Chen C."/>
            <person name="Wu H."/>
            <person name="Zhao Y."/>
            <person name="Zhang J."/>
            <person name="Li Y."/>
            <person name="Zhou W."/>
            <person name="Zhang B."/>
            <person name="Hu W."/>
            <person name="Eijk M."/>
            <person name="Tang J."/>
            <person name="Witsenboer H."/>
            <person name="Zhao S."/>
            <person name="Li Z."/>
            <person name="Zhang A."/>
            <person name="Wang D."/>
            <person name="Liang C."/>
        </authorList>
    </citation>
    <scope>NUCLEOTIDE SEQUENCE [LARGE SCALE GENOMIC DNA]</scope>
    <source>
        <strain evidence="2">cv. G1812</strain>
    </source>
</reference>